<feature type="non-terminal residue" evidence="2">
    <location>
        <position position="1"/>
    </location>
</feature>
<proteinExistence type="predicted"/>
<dbReference type="EMBL" id="JAXCGZ010009611">
    <property type="protein sequence ID" value="KAK7076592.1"/>
    <property type="molecule type" value="Genomic_DNA"/>
</dbReference>
<feature type="compositionally biased region" description="Basic residues" evidence="1">
    <location>
        <begin position="91"/>
        <end position="100"/>
    </location>
</feature>
<evidence type="ECO:0000313" key="2">
    <source>
        <dbReference type="EMBL" id="KAK7076592.1"/>
    </source>
</evidence>
<feature type="region of interest" description="Disordered" evidence="1">
    <location>
        <begin position="70"/>
        <end position="100"/>
    </location>
</feature>
<gene>
    <name evidence="2" type="ORF">SK128_004125</name>
</gene>
<organism evidence="2 3">
    <name type="scientific">Halocaridina rubra</name>
    <name type="common">Hawaiian red shrimp</name>
    <dbReference type="NCBI Taxonomy" id="373956"/>
    <lineage>
        <taxon>Eukaryota</taxon>
        <taxon>Metazoa</taxon>
        <taxon>Ecdysozoa</taxon>
        <taxon>Arthropoda</taxon>
        <taxon>Crustacea</taxon>
        <taxon>Multicrustacea</taxon>
        <taxon>Malacostraca</taxon>
        <taxon>Eumalacostraca</taxon>
        <taxon>Eucarida</taxon>
        <taxon>Decapoda</taxon>
        <taxon>Pleocyemata</taxon>
        <taxon>Caridea</taxon>
        <taxon>Atyoidea</taxon>
        <taxon>Atyidae</taxon>
        <taxon>Halocaridina</taxon>
    </lineage>
</organism>
<reference evidence="2 3" key="1">
    <citation type="submission" date="2023-11" db="EMBL/GenBank/DDBJ databases">
        <title>Halocaridina rubra genome assembly.</title>
        <authorList>
            <person name="Smith C."/>
        </authorList>
    </citation>
    <scope>NUCLEOTIDE SEQUENCE [LARGE SCALE GENOMIC DNA]</scope>
    <source>
        <strain evidence="2">EP-1</strain>
        <tissue evidence="2">Whole</tissue>
    </source>
</reference>
<accession>A0AAN8X4V3</accession>
<protein>
    <submittedName>
        <fullName evidence="2">Uncharacterized protein</fullName>
    </submittedName>
</protein>
<keyword evidence="3" id="KW-1185">Reference proteome</keyword>
<evidence type="ECO:0000256" key="1">
    <source>
        <dbReference type="SAM" id="MobiDB-lite"/>
    </source>
</evidence>
<feature type="compositionally biased region" description="Basic and acidic residues" evidence="1">
    <location>
        <begin position="79"/>
        <end position="90"/>
    </location>
</feature>
<evidence type="ECO:0000313" key="3">
    <source>
        <dbReference type="Proteomes" id="UP001381693"/>
    </source>
</evidence>
<comment type="caution">
    <text evidence="2">The sequence shown here is derived from an EMBL/GenBank/DDBJ whole genome shotgun (WGS) entry which is preliminary data.</text>
</comment>
<name>A0AAN8X4V3_HALRR</name>
<sequence length="100" mass="11664">QPHEDTEVYLRALYSASEYCDFTNRKESIRDQFVSGILNGDLVEKLELLYYSKDGVLTLDDVEYAQTYHDAHKGRKQEKKQSKSVDEVKFLRGKKKATRT</sequence>
<dbReference type="Proteomes" id="UP001381693">
    <property type="component" value="Unassembled WGS sequence"/>
</dbReference>
<dbReference type="AlphaFoldDB" id="A0AAN8X4V3"/>